<feature type="transmembrane region" description="Helical" evidence="2">
    <location>
        <begin position="42"/>
        <end position="58"/>
    </location>
</feature>
<evidence type="ECO:0000256" key="2">
    <source>
        <dbReference type="SAM" id="Phobius"/>
    </source>
</evidence>
<feature type="compositionally biased region" description="Acidic residues" evidence="1">
    <location>
        <begin position="155"/>
        <end position="166"/>
    </location>
</feature>
<reference evidence="3" key="1">
    <citation type="submission" date="2022-10" db="EMBL/GenBank/DDBJ databases">
        <title>The WGS of Solirubrobacter ginsenosidimutans DSM 21036.</title>
        <authorList>
            <person name="Jiang Z."/>
        </authorList>
    </citation>
    <scope>NUCLEOTIDE SEQUENCE</scope>
    <source>
        <strain evidence="3">DSM 21036</strain>
    </source>
</reference>
<feature type="compositionally biased region" description="Low complexity" evidence="1">
    <location>
        <begin position="91"/>
        <end position="101"/>
    </location>
</feature>
<feature type="region of interest" description="Disordered" evidence="1">
    <location>
        <begin position="67"/>
        <end position="223"/>
    </location>
</feature>
<proteinExistence type="predicted"/>
<accession>A0A9X3MVE0</accession>
<organism evidence="3 4">
    <name type="scientific">Solirubrobacter ginsenosidimutans</name>
    <dbReference type="NCBI Taxonomy" id="490573"/>
    <lineage>
        <taxon>Bacteria</taxon>
        <taxon>Bacillati</taxon>
        <taxon>Actinomycetota</taxon>
        <taxon>Thermoleophilia</taxon>
        <taxon>Solirubrobacterales</taxon>
        <taxon>Solirubrobacteraceae</taxon>
        <taxon>Solirubrobacter</taxon>
    </lineage>
</organism>
<dbReference type="Proteomes" id="UP001149140">
    <property type="component" value="Unassembled WGS sequence"/>
</dbReference>
<keyword evidence="2" id="KW-0812">Transmembrane</keyword>
<evidence type="ECO:0000313" key="3">
    <source>
        <dbReference type="EMBL" id="MDA0161992.1"/>
    </source>
</evidence>
<keyword evidence="4" id="KW-1185">Reference proteome</keyword>
<sequence>MNLAKTARNAAVADLAIAFARDRLAAQLPGVKPRKRRPGKKTLLIGGIAATAAAALLLKRDKVTALLPGRSDEPSPSEPSYTPPPVSNYDAPGPVANTATPVPAPPAFASPTIDEAEEEAAAAAEAANIGGTVSDYAGPAGEYATDAESPLAEAGEGESEGEEQTDLELREAAEDDEDGLSPEQAQIEEAIDDAANPLAGEEADPGRPGGDPEWRTWSGRTEQ</sequence>
<dbReference type="EMBL" id="JAPDOD010000015">
    <property type="protein sequence ID" value="MDA0161992.1"/>
    <property type="molecule type" value="Genomic_DNA"/>
</dbReference>
<evidence type="ECO:0000313" key="4">
    <source>
        <dbReference type="Proteomes" id="UP001149140"/>
    </source>
</evidence>
<comment type="caution">
    <text evidence="3">The sequence shown here is derived from an EMBL/GenBank/DDBJ whole genome shotgun (WGS) entry which is preliminary data.</text>
</comment>
<dbReference type="AlphaFoldDB" id="A0A9X3MVE0"/>
<name>A0A9X3MVE0_9ACTN</name>
<protein>
    <submittedName>
        <fullName evidence="3">Uncharacterized protein</fullName>
    </submittedName>
</protein>
<dbReference type="RefSeq" id="WP_270041227.1">
    <property type="nucleotide sequence ID" value="NZ_JAPDOD010000015.1"/>
</dbReference>
<keyword evidence="2" id="KW-1133">Transmembrane helix</keyword>
<keyword evidence="2" id="KW-0472">Membrane</keyword>
<gene>
    <name evidence="3" type="ORF">OM076_17085</name>
</gene>
<evidence type="ECO:0000256" key="1">
    <source>
        <dbReference type="SAM" id="MobiDB-lite"/>
    </source>
</evidence>